<proteinExistence type="predicted"/>
<dbReference type="PANTHER" id="PTHR43080:SF26">
    <property type="entry name" value="REGULATORY PROTEIN"/>
    <property type="match status" value="1"/>
</dbReference>
<keyword evidence="6" id="KW-1185">Reference proteome</keyword>
<protein>
    <submittedName>
        <fullName evidence="5">CBS domain-containing protein</fullName>
    </submittedName>
</protein>
<evidence type="ECO:0000313" key="5">
    <source>
        <dbReference type="EMBL" id="NGM20962.1"/>
    </source>
</evidence>
<dbReference type="Proteomes" id="UP000475385">
    <property type="component" value="Unassembled WGS sequence"/>
</dbReference>
<reference evidence="5 6" key="1">
    <citation type="submission" date="2020-02" db="EMBL/GenBank/DDBJ databases">
        <authorList>
            <person name="Kim H.M."/>
            <person name="Jeon C.O."/>
        </authorList>
    </citation>
    <scope>NUCLEOTIDE SEQUENCE [LARGE SCALE GENOMIC DNA]</scope>
    <source>
        <strain evidence="5 6">PeD5</strain>
    </source>
</reference>
<dbReference type="AlphaFoldDB" id="A0A6M1LLI0"/>
<dbReference type="PROSITE" id="PS50914">
    <property type="entry name" value="BON"/>
    <property type="match status" value="1"/>
</dbReference>
<feature type="domain" description="CBS" evidence="4">
    <location>
        <begin position="7"/>
        <end position="66"/>
    </location>
</feature>
<dbReference type="PROSITE" id="PS51371">
    <property type="entry name" value="CBS"/>
    <property type="match status" value="2"/>
</dbReference>
<keyword evidence="1 2" id="KW-0129">CBS domain</keyword>
<evidence type="ECO:0000256" key="2">
    <source>
        <dbReference type="PROSITE-ProRule" id="PRU00703"/>
    </source>
</evidence>
<evidence type="ECO:0000313" key="6">
    <source>
        <dbReference type="Proteomes" id="UP000475385"/>
    </source>
</evidence>
<dbReference type="SUPFAM" id="SSF54631">
    <property type="entry name" value="CBS-domain pair"/>
    <property type="match status" value="1"/>
</dbReference>
<dbReference type="Gene3D" id="3.10.580.10">
    <property type="entry name" value="CBS-domain"/>
    <property type="match status" value="1"/>
</dbReference>
<dbReference type="RefSeq" id="WP_164694846.1">
    <property type="nucleotide sequence ID" value="NZ_JAAIKB010000004.1"/>
</dbReference>
<reference evidence="5 6" key="2">
    <citation type="submission" date="2020-03" db="EMBL/GenBank/DDBJ databases">
        <title>Roseomonas stagni sp. nov., isolated from pond water in Japan.</title>
        <authorList>
            <person name="Furuhata K."/>
            <person name="Miyamoto H."/>
            <person name="Goto K."/>
        </authorList>
    </citation>
    <scope>NUCLEOTIDE SEQUENCE [LARGE SCALE GENOMIC DNA]</scope>
    <source>
        <strain evidence="5 6">PeD5</strain>
    </source>
</reference>
<sequence>MRAKDLMTTTVVTVAPEARLADVAHLLADRGISAVPVLGPGGEVQGIVTEADLVRQLASEPAGRPRGWFRALLTQRAADTAKGFARLHGQRARDVMTTELVAVEEDTPSEQIAQLMEERGVKRVPVLRDGKLVGVVSRADLLGLAFGTAAPPDVAVSDARLLRDVERAMREQPWADAYLVFPSVEDGVVTFHGWCRSPDVPRALRVLAESLPGVKDVQMDLREPPGFLLGVP</sequence>
<feature type="domain" description="BON" evidence="3">
    <location>
        <begin position="157"/>
        <end position="225"/>
    </location>
</feature>
<evidence type="ECO:0000259" key="3">
    <source>
        <dbReference type="PROSITE" id="PS50914"/>
    </source>
</evidence>
<dbReference type="PANTHER" id="PTHR43080">
    <property type="entry name" value="CBS DOMAIN-CONTAINING PROTEIN CBSX3, MITOCHONDRIAL"/>
    <property type="match status" value="1"/>
</dbReference>
<dbReference type="InterPro" id="IPR017080">
    <property type="entry name" value="UCP036990_CBS_BON"/>
</dbReference>
<organism evidence="5 6">
    <name type="scientific">Falsiroseomonas algicola</name>
    <dbReference type="NCBI Taxonomy" id="2716930"/>
    <lineage>
        <taxon>Bacteria</taxon>
        <taxon>Pseudomonadati</taxon>
        <taxon>Pseudomonadota</taxon>
        <taxon>Alphaproteobacteria</taxon>
        <taxon>Acetobacterales</taxon>
        <taxon>Roseomonadaceae</taxon>
        <taxon>Falsiroseomonas</taxon>
    </lineage>
</organism>
<name>A0A6M1LLI0_9PROT</name>
<comment type="caution">
    <text evidence="5">The sequence shown here is derived from an EMBL/GenBank/DDBJ whole genome shotgun (WGS) entry which is preliminary data.</text>
</comment>
<accession>A0A6M1LLI0</accession>
<dbReference type="CDD" id="cd04586">
    <property type="entry name" value="CBS_pair_BON_assoc"/>
    <property type="match status" value="1"/>
</dbReference>
<evidence type="ECO:0000256" key="1">
    <source>
        <dbReference type="ARBA" id="ARBA00023122"/>
    </source>
</evidence>
<feature type="domain" description="CBS" evidence="4">
    <location>
        <begin position="96"/>
        <end position="154"/>
    </location>
</feature>
<dbReference type="InterPro" id="IPR046342">
    <property type="entry name" value="CBS_dom_sf"/>
</dbReference>
<gene>
    <name evidence="5" type="ORF">G3576_13140</name>
</gene>
<dbReference type="PIRSF" id="PIRSF036990">
    <property type="entry name" value="UCP036990_CBS_BON"/>
    <property type="match status" value="1"/>
</dbReference>
<evidence type="ECO:0000259" key="4">
    <source>
        <dbReference type="PROSITE" id="PS51371"/>
    </source>
</evidence>
<dbReference type="Pfam" id="PF00571">
    <property type="entry name" value="CBS"/>
    <property type="match status" value="2"/>
</dbReference>
<dbReference type="EMBL" id="JAAIKB010000004">
    <property type="protein sequence ID" value="NGM20962.1"/>
    <property type="molecule type" value="Genomic_DNA"/>
</dbReference>
<dbReference type="InterPro" id="IPR000644">
    <property type="entry name" value="CBS_dom"/>
</dbReference>
<dbReference type="SMART" id="SM00116">
    <property type="entry name" value="CBS"/>
    <property type="match status" value="2"/>
</dbReference>
<dbReference type="InterPro" id="IPR051257">
    <property type="entry name" value="Diverse_CBS-Domain"/>
</dbReference>
<dbReference type="InterPro" id="IPR007055">
    <property type="entry name" value="BON_dom"/>
</dbReference>